<evidence type="ECO:0000256" key="2">
    <source>
        <dbReference type="ARBA" id="ARBA00022475"/>
    </source>
</evidence>
<evidence type="ECO:0000256" key="4">
    <source>
        <dbReference type="ARBA" id="ARBA00022989"/>
    </source>
</evidence>
<organism evidence="7 8">
    <name type="scientific">Rubinisphaera brasiliensis (strain ATCC 49424 / DSM 5305 / JCM 21570 / IAM 15109 / NBRC 103401 / IFAM 1448)</name>
    <name type="common">Planctomyces brasiliensis</name>
    <dbReference type="NCBI Taxonomy" id="756272"/>
    <lineage>
        <taxon>Bacteria</taxon>
        <taxon>Pseudomonadati</taxon>
        <taxon>Planctomycetota</taxon>
        <taxon>Planctomycetia</taxon>
        <taxon>Planctomycetales</taxon>
        <taxon>Planctomycetaceae</taxon>
        <taxon>Rubinisphaera</taxon>
    </lineage>
</organism>
<dbReference type="Proteomes" id="UP000006860">
    <property type="component" value="Chromosome"/>
</dbReference>
<accession>F0SKH1</accession>
<dbReference type="KEGG" id="pbs:Plabr_4379"/>
<comment type="subcellular location">
    <subcellularLocation>
        <location evidence="1">Cell membrane</location>
        <topology evidence="1">Multi-pass membrane protein</topology>
    </subcellularLocation>
</comment>
<name>F0SKH1_RUBBR</name>
<dbReference type="NCBIfam" id="TIGR02229">
    <property type="entry name" value="caa3_sub_IV"/>
    <property type="match status" value="1"/>
</dbReference>
<reference evidence="8" key="1">
    <citation type="submission" date="2011-02" db="EMBL/GenBank/DDBJ databases">
        <title>The complete genome of Planctomyces brasiliensis DSM 5305.</title>
        <authorList>
            <person name="Lucas S."/>
            <person name="Copeland A."/>
            <person name="Lapidus A."/>
            <person name="Bruce D."/>
            <person name="Goodwin L."/>
            <person name="Pitluck S."/>
            <person name="Kyrpides N."/>
            <person name="Mavromatis K."/>
            <person name="Pagani I."/>
            <person name="Ivanova N."/>
            <person name="Ovchinnikova G."/>
            <person name="Lu M."/>
            <person name="Detter J.C."/>
            <person name="Han C."/>
            <person name="Land M."/>
            <person name="Hauser L."/>
            <person name="Markowitz V."/>
            <person name="Cheng J.-F."/>
            <person name="Hugenholtz P."/>
            <person name="Woyke T."/>
            <person name="Wu D."/>
            <person name="Tindall B."/>
            <person name="Pomrenke H.G."/>
            <person name="Brambilla E."/>
            <person name="Klenk H.-P."/>
            <person name="Eisen J.A."/>
        </authorList>
    </citation>
    <scope>NUCLEOTIDE SEQUENCE [LARGE SCALE GENOMIC DNA]</scope>
    <source>
        <strain evidence="8">ATCC 49424 / DSM 5305 / JCM 21570 / NBRC 103401 / IFAM 1448</strain>
    </source>
</reference>
<dbReference type="HOGENOM" id="CLU_162011_0_0_0"/>
<sequence length="107" mass="11879">MEQAQEHEHSEPNYLAIFGALCLLTLVSIVADFLPLSGTKLLLVGIVAVVATAKALFVMLYFMHLKFETVWKYALLGPALFLAVALIAGIFPDIVYHYYPVDVPQVR</sequence>
<protein>
    <submittedName>
        <fullName evidence="7">Caa(3)-type oxidase, subunit IV</fullName>
    </submittedName>
</protein>
<evidence type="ECO:0000256" key="3">
    <source>
        <dbReference type="ARBA" id="ARBA00022692"/>
    </source>
</evidence>
<dbReference type="OrthoDB" id="288216at2"/>
<keyword evidence="8" id="KW-1185">Reference proteome</keyword>
<dbReference type="STRING" id="756272.Plabr_4379"/>
<feature type="transmembrane region" description="Helical" evidence="6">
    <location>
        <begin position="41"/>
        <end position="63"/>
    </location>
</feature>
<feature type="transmembrane region" description="Helical" evidence="6">
    <location>
        <begin position="14"/>
        <end position="34"/>
    </location>
</feature>
<dbReference type="AlphaFoldDB" id="F0SKH1"/>
<dbReference type="RefSeq" id="WP_013630657.1">
    <property type="nucleotide sequence ID" value="NC_015174.1"/>
</dbReference>
<dbReference type="GO" id="GO:0005886">
    <property type="term" value="C:plasma membrane"/>
    <property type="evidence" value="ECO:0007669"/>
    <property type="project" value="UniProtKB-SubCell"/>
</dbReference>
<dbReference type="Pfam" id="PF03626">
    <property type="entry name" value="COX4_pro"/>
    <property type="match status" value="1"/>
</dbReference>
<evidence type="ECO:0000313" key="7">
    <source>
        <dbReference type="EMBL" id="ADY61952.1"/>
    </source>
</evidence>
<feature type="transmembrane region" description="Helical" evidence="6">
    <location>
        <begin position="75"/>
        <end position="99"/>
    </location>
</feature>
<keyword evidence="2" id="KW-1003">Cell membrane</keyword>
<keyword evidence="3 6" id="KW-0812">Transmembrane</keyword>
<dbReference type="InterPro" id="IPR005171">
    <property type="entry name" value="Cyt_c_oxidase_su4_prok"/>
</dbReference>
<dbReference type="EMBL" id="CP002546">
    <property type="protein sequence ID" value="ADY61952.1"/>
    <property type="molecule type" value="Genomic_DNA"/>
</dbReference>
<gene>
    <name evidence="7" type="ordered locus">Plabr_4379</name>
</gene>
<evidence type="ECO:0000256" key="1">
    <source>
        <dbReference type="ARBA" id="ARBA00004651"/>
    </source>
</evidence>
<dbReference type="InterPro" id="IPR011743">
    <property type="entry name" value="Caa3_sub_IV"/>
</dbReference>
<keyword evidence="4 6" id="KW-1133">Transmembrane helix</keyword>
<evidence type="ECO:0000256" key="6">
    <source>
        <dbReference type="SAM" id="Phobius"/>
    </source>
</evidence>
<keyword evidence="5 6" id="KW-0472">Membrane</keyword>
<evidence type="ECO:0000256" key="5">
    <source>
        <dbReference type="ARBA" id="ARBA00023136"/>
    </source>
</evidence>
<proteinExistence type="predicted"/>
<evidence type="ECO:0000313" key="8">
    <source>
        <dbReference type="Proteomes" id="UP000006860"/>
    </source>
</evidence>